<dbReference type="eggNOG" id="KOG1426">
    <property type="taxonomic scope" value="Eukaryota"/>
</dbReference>
<feature type="region of interest" description="Disordered" evidence="3">
    <location>
        <begin position="579"/>
        <end position="607"/>
    </location>
</feature>
<dbReference type="STRING" id="2880.D8LDL9"/>
<feature type="compositionally biased region" description="Basic and acidic residues" evidence="3">
    <location>
        <begin position="579"/>
        <end position="589"/>
    </location>
</feature>
<dbReference type="GO" id="GO:0016874">
    <property type="term" value="F:ligase activity"/>
    <property type="evidence" value="ECO:0007669"/>
    <property type="project" value="UniProtKB-KW"/>
</dbReference>
<dbReference type="Gene3D" id="2.130.10.30">
    <property type="entry name" value="Regulator of chromosome condensation 1/beta-lactamase-inhibitor protein II"/>
    <property type="match status" value="1"/>
</dbReference>
<dbReference type="PANTHER" id="PTHR22870:SF466">
    <property type="entry name" value="ANKYRIN REPEAT-CONTAINING PROTEIN"/>
    <property type="match status" value="1"/>
</dbReference>
<feature type="repeat" description="RCC1" evidence="2">
    <location>
        <begin position="186"/>
        <end position="237"/>
    </location>
</feature>
<organism evidence="4 5">
    <name type="scientific">Ectocarpus siliculosus</name>
    <name type="common">Brown alga</name>
    <name type="synonym">Conferva siliculosa</name>
    <dbReference type="NCBI Taxonomy" id="2880"/>
    <lineage>
        <taxon>Eukaryota</taxon>
        <taxon>Sar</taxon>
        <taxon>Stramenopiles</taxon>
        <taxon>Ochrophyta</taxon>
        <taxon>PX clade</taxon>
        <taxon>Phaeophyceae</taxon>
        <taxon>Ectocarpales</taxon>
        <taxon>Ectocarpaceae</taxon>
        <taxon>Ectocarpus</taxon>
    </lineage>
</organism>
<dbReference type="PRINTS" id="PR00633">
    <property type="entry name" value="RCCNDNSATION"/>
</dbReference>
<feature type="repeat" description="RCC1" evidence="2">
    <location>
        <begin position="238"/>
        <end position="277"/>
    </location>
</feature>
<dbReference type="AlphaFoldDB" id="D8LDL9"/>
<sequence>MVRELSGLPLEVLQGCILVPFGTPRDVAHLLAASRGLRSLRRGYVSGVLDLLFQGKPGAGNAIPWIRSHHGGKDKDKDKDKDNKLKGNGGSVDDVSVVDWLCGLRDTSATGAYSASLGETHSLLVTPGGRALSAGSGRHGVLGSSGRMNRFLFTEVDLGWGRFPGRIPVVAVACGQRHTLILTAVGTVHSCGLGDYGRLGHGNEASLSRPTLIDSLAGERITQVAAGAAHSVAVSWSGKAFTWGWGYQGVLGRGGDDDVLKPTRVAIPLMDVSGGSNGGGDARGGGVVAVEGHVTCATAGRSCTVLGTRHGVVLFSGLMSTMTSNHFCAVFSEFGRLGDGLRCWRVQCECLPATGTTLVMAIDPAGQVYDVEPRNGVALGGNNSSRYGNPSKQRVPLSADYAPCSSVILSPSDNERGQCWLETGGEVEESGWGMDVCFGMVGVSRDGRLLFDSDEDDAGKDRSVGVVHASARIGNSCEVSHGLRLEDGGTSVLTWGDGRTGHLGHGTPAFEPKPKGVTTAVVLGSAASGVRSASVNVSVDDSLGGSSREVGGMHSSGGGGGEAGFRGVLALVDAAADRRDAADDRALAKEEEEEEAKRRKVSHADGR</sequence>
<feature type="repeat" description="RCC1" evidence="2">
    <location>
        <begin position="129"/>
        <end position="185"/>
    </location>
</feature>
<dbReference type="EMBL" id="FN649735">
    <property type="protein sequence ID" value="CBN74095.1"/>
    <property type="molecule type" value="Genomic_DNA"/>
</dbReference>
<dbReference type="EMBL" id="FN647877">
    <property type="protein sequence ID" value="CBN74095.1"/>
    <property type="molecule type" value="Genomic_DNA"/>
</dbReference>
<keyword evidence="1" id="KW-0677">Repeat</keyword>
<feature type="compositionally biased region" description="Basic and acidic residues" evidence="3">
    <location>
        <begin position="71"/>
        <end position="85"/>
    </location>
</feature>
<evidence type="ECO:0000256" key="3">
    <source>
        <dbReference type="SAM" id="MobiDB-lite"/>
    </source>
</evidence>
<evidence type="ECO:0000313" key="5">
    <source>
        <dbReference type="Proteomes" id="UP000002630"/>
    </source>
</evidence>
<evidence type="ECO:0000256" key="2">
    <source>
        <dbReference type="PROSITE-ProRule" id="PRU00235"/>
    </source>
</evidence>
<dbReference type="InParanoid" id="D8LDL9"/>
<feature type="region of interest" description="Disordered" evidence="3">
    <location>
        <begin position="63"/>
        <end position="88"/>
    </location>
</feature>
<protein>
    <submittedName>
        <fullName evidence="4">Hect E3 ubiquitin ligase</fullName>
    </submittedName>
</protein>
<accession>D8LDL9</accession>
<dbReference type="Pfam" id="PF00415">
    <property type="entry name" value="RCC1"/>
    <property type="match status" value="2"/>
</dbReference>
<name>D8LDL9_ECTSI</name>
<reference evidence="4 5" key="1">
    <citation type="journal article" date="2010" name="Nature">
        <title>The Ectocarpus genome and the independent evolution of multicellularity in brown algae.</title>
        <authorList>
            <person name="Cock J.M."/>
            <person name="Sterck L."/>
            <person name="Rouze P."/>
            <person name="Scornet D."/>
            <person name="Allen A.E."/>
            <person name="Amoutzias G."/>
            <person name="Anthouard V."/>
            <person name="Artiguenave F."/>
            <person name="Aury J.M."/>
            <person name="Badger J.H."/>
            <person name="Beszteri B."/>
            <person name="Billiau K."/>
            <person name="Bonnet E."/>
            <person name="Bothwell J.H."/>
            <person name="Bowler C."/>
            <person name="Boyen C."/>
            <person name="Brownlee C."/>
            <person name="Carrano C.J."/>
            <person name="Charrier B."/>
            <person name="Cho G.Y."/>
            <person name="Coelho S.M."/>
            <person name="Collen J."/>
            <person name="Corre E."/>
            <person name="Da Silva C."/>
            <person name="Delage L."/>
            <person name="Delaroque N."/>
            <person name="Dittami S.M."/>
            <person name="Doulbeau S."/>
            <person name="Elias M."/>
            <person name="Farnham G."/>
            <person name="Gachon C.M."/>
            <person name="Gschloessl B."/>
            <person name="Heesch S."/>
            <person name="Jabbari K."/>
            <person name="Jubin C."/>
            <person name="Kawai H."/>
            <person name="Kimura K."/>
            <person name="Kloareg B."/>
            <person name="Kupper F.C."/>
            <person name="Lang D."/>
            <person name="Le Bail A."/>
            <person name="Leblanc C."/>
            <person name="Lerouge P."/>
            <person name="Lohr M."/>
            <person name="Lopez P.J."/>
            <person name="Martens C."/>
            <person name="Maumus F."/>
            <person name="Michel G."/>
            <person name="Miranda-Saavedra D."/>
            <person name="Morales J."/>
            <person name="Moreau H."/>
            <person name="Motomura T."/>
            <person name="Nagasato C."/>
            <person name="Napoli C.A."/>
            <person name="Nelson D.R."/>
            <person name="Nyvall-Collen P."/>
            <person name="Peters A.F."/>
            <person name="Pommier C."/>
            <person name="Potin P."/>
            <person name="Poulain J."/>
            <person name="Quesneville H."/>
            <person name="Read B."/>
            <person name="Rensing S.A."/>
            <person name="Ritter A."/>
            <person name="Rousvoal S."/>
            <person name="Samanta M."/>
            <person name="Samson G."/>
            <person name="Schroeder D.C."/>
            <person name="Segurens B."/>
            <person name="Strittmatter M."/>
            <person name="Tonon T."/>
            <person name="Tregear J.W."/>
            <person name="Valentin K."/>
            <person name="von Dassow P."/>
            <person name="Yamagishi T."/>
            <person name="Van de Peer Y."/>
            <person name="Wincker P."/>
        </authorList>
    </citation>
    <scope>NUCLEOTIDE SEQUENCE [LARGE SCALE GENOMIC DNA]</scope>
    <source>
        <strain evidence="5">Ec32 / CCAP1310/4</strain>
    </source>
</reference>
<dbReference type="InterPro" id="IPR000408">
    <property type="entry name" value="Reg_chr_condens"/>
</dbReference>
<gene>
    <name evidence="4" type="ORF">Esi_0012_0177</name>
</gene>
<evidence type="ECO:0000313" key="4">
    <source>
        <dbReference type="EMBL" id="CBN74095.1"/>
    </source>
</evidence>
<dbReference type="InterPro" id="IPR009091">
    <property type="entry name" value="RCC1/BLIP-II"/>
</dbReference>
<feature type="region of interest" description="Disordered" evidence="3">
    <location>
        <begin position="541"/>
        <end position="562"/>
    </location>
</feature>
<dbReference type="PROSITE" id="PS50012">
    <property type="entry name" value="RCC1_3"/>
    <property type="match status" value="3"/>
</dbReference>
<dbReference type="InterPro" id="IPR051210">
    <property type="entry name" value="Ub_ligase/GEF_domain"/>
</dbReference>
<proteinExistence type="predicted"/>
<keyword evidence="5" id="KW-1185">Reference proteome</keyword>
<dbReference type="SUPFAM" id="SSF50985">
    <property type="entry name" value="RCC1/BLIP-II"/>
    <property type="match status" value="1"/>
</dbReference>
<dbReference type="Proteomes" id="UP000002630">
    <property type="component" value="Linkage Group LG10"/>
</dbReference>
<evidence type="ECO:0000256" key="1">
    <source>
        <dbReference type="ARBA" id="ARBA00022737"/>
    </source>
</evidence>
<dbReference type="PANTHER" id="PTHR22870">
    <property type="entry name" value="REGULATOR OF CHROMOSOME CONDENSATION"/>
    <property type="match status" value="1"/>
</dbReference>
<dbReference type="OrthoDB" id="297375at2759"/>